<evidence type="ECO:0000256" key="8">
    <source>
        <dbReference type="ARBA" id="ARBA00023014"/>
    </source>
</evidence>
<name>A0AA49JE89_9BACT</name>
<dbReference type="Gene3D" id="3.30.390.30">
    <property type="match status" value="1"/>
</dbReference>
<dbReference type="SUPFAM" id="SSF51905">
    <property type="entry name" value="FAD/NAD(P)-binding domain"/>
    <property type="match status" value="2"/>
</dbReference>
<evidence type="ECO:0000256" key="6">
    <source>
        <dbReference type="ARBA" id="ARBA00023002"/>
    </source>
</evidence>
<comment type="cofactor">
    <cofactor evidence="1">
        <name>FAD</name>
        <dbReference type="ChEBI" id="CHEBI:57692"/>
    </cofactor>
</comment>
<keyword evidence="4" id="KW-0479">Metal-binding</keyword>
<dbReference type="SUPFAM" id="SSF50022">
    <property type="entry name" value="ISP domain"/>
    <property type="match status" value="1"/>
</dbReference>
<dbReference type="Gene3D" id="3.50.50.60">
    <property type="entry name" value="FAD/NAD(P)-binding domain"/>
    <property type="match status" value="2"/>
</dbReference>
<dbReference type="InterPro" id="IPR028202">
    <property type="entry name" value="Reductase_C"/>
</dbReference>
<dbReference type="InterPro" id="IPR036922">
    <property type="entry name" value="Rieske_2Fe-2S_sf"/>
</dbReference>
<dbReference type="PROSITE" id="PS51296">
    <property type="entry name" value="RIESKE"/>
    <property type="match status" value="1"/>
</dbReference>
<keyword evidence="8" id="KW-0411">Iron-sulfur</keyword>
<dbReference type="PRINTS" id="PR00368">
    <property type="entry name" value="FADPNR"/>
</dbReference>
<dbReference type="PRINTS" id="PR00411">
    <property type="entry name" value="PNDRDTASEI"/>
</dbReference>
<reference evidence="10" key="2">
    <citation type="journal article" date="2024" name="Antonie Van Leeuwenhoek">
        <title>Roseihalotalea indica gen. nov., sp. nov., a halophilic Bacteroidetes from mesopelagic Southwest Indian Ocean with higher carbohydrate metabolic potential.</title>
        <authorList>
            <person name="Chen B."/>
            <person name="Zhang M."/>
            <person name="Lin D."/>
            <person name="Ye J."/>
            <person name="Tang K."/>
        </authorList>
    </citation>
    <scope>NUCLEOTIDE SEQUENCE</scope>
    <source>
        <strain evidence="10">TK19036</strain>
    </source>
</reference>
<dbReference type="Pfam" id="PF00355">
    <property type="entry name" value="Rieske"/>
    <property type="match status" value="1"/>
</dbReference>
<dbReference type="Gene3D" id="2.102.10.10">
    <property type="entry name" value="Rieske [2Fe-2S] iron-sulphur domain"/>
    <property type="match status" value="1"/>
</dbReference>
<dbReference type="PANTHER" id="PTHR43557">
    <property type="entry name" value="APOPTOSIS-INDUCING FACTOR 1"/>
    <property type="match status" value="1"/>
</dbReference>
<organism evidence="10">
    <name type="scientific">Roseihalotalea indica</name>
    <dbReference type="NCBI Taxonomy" id="2867963"/>
    <lineage>
        <taxon>Bacteria</taxon>
        <taxon>Pseudomonadati</taxon>
        <taxon>Bacteroidota</taxon>
        <taxon>Cytophagia</taxon>
        <taxon>Cytophagales</taxon>
        <taxon>Catalimonadaceae</taxon>
        <taxon>Roseihalotalea</taxon>
    </lineage>
</organism>
<keyword evidence="7" id="KW-0408">Iron</keyword>
<protein>
    <submittedName>
        <fullName evidence="10">FAD-dependent oxidoreductase</fullName>
    </submittedName>
</protein>
<feature type="domain" description="Rieske" evidence="9">
    <location>
        <begin position="6"/>
        <end position="101"/>
    </location>
</feature>
<sequence>MTYHEEAVATTQELQDGDMKQVKVGETDVLLARINSQYHAIYAHCTHYGAPLVKGALHGDRVICPWHHACFNLKKGKQCEPPGIDDLPTYDVRVEEDKVYVKVPADTSDRVTPPMADRDTTNEQVYVVIGGGAAGAYAVEAMREAGFTGQIIMISPEADLPYDRPNASKEYLQDEAPDEWMPLRSPEFYEQHGVDRLQQEVTSLDVKTKSIVFKDGNSLSYDKVLVCTGGKVNTLKAPGAELKGIYTLRSLSDSRKIREVAKNVKKVTVVGSSFIGMEVAMSLQKLECEVTVVAPEAIPFGSRWGEPVGKLIRRLHDENGIHFELETKVKEFKGQDRVEEVVLENGKKLATELVVVGIGVKPATDFVSGLDKADDGGISVDEYLKAADDVYVAGDIAQFPFRGKPTRIEHWRVACQQGRLAGFNMAGKQEAYRSVPFFWTAQQGTNFRYVGYTPGFDRVIYDGSVEDQDFIAYYVKDNKIEAALGVNRDKAMASIEHLMYENHMPSPEQIENGEDVIALLQKA</sequence>
<reference evidence="10" key="1">
    <citation type="journal article" date="2023" name="Comput. Struct. Biotechnol. J.">
        <title>Discovery of a novel marine Bacteroidetes with a rich repertoire of carbohydrate-active enzymes.</title>
        <authorList>
            <person name="Chen B."/>
            <person name="Liu G."/>
            <person name="Chen Q."/>
            <person name="Wang H."/>
            <person name="Liu L."/>
            <person name="Tang K."/>
        </authorList>
    </citation>
    <scope>NUCLEOTIDE SEQUENCE</scope>
    <source>
        <strain evidence="10">TK19036</strain>
    </source>
</reference>
<accession>A0AA49JE89</accession>
<keyword evidence="2" id="KW-0285">Flavoprotein</keyword>
<dbReference type="InterPro" id="IPR036188">
    <property type="entry name" value="FAD/NAD-bd_sf"/>
</dbReference>
<dbReference type="GO" id="GO:0051537">
    <property type="term" value="F:2 iron, 2 sulfur cluster binding"/>
    <property type="evidence" value="ECO:0007669"/>
    <property type="project" value="UniProtKB-KW"/>
</dbReference>
<dbReference type="PANTHER" id="PTHR43557:SF2">
    <property type="entry name" value="RIESKE DOMAIN-CONTAINING PROTEIN-RELATED"/>
    <property type="match status" value="1"/>
</dbReference>
<evidence type="ECO:0000259" key="9">
    <source>
        <dbReference type="PROSITE" id="PS51296"/>
    </source>
</evidence>
<dbReference type="GO" id="GO:0005737">
    <property type="term" value="C:cytoplasm"/>
    <property type="evidence" value="ECO:0007669"/>
    <property type="project" value="TreeGrafter"/>
</dbReference>
<dbReference type="InterPro" id="IPR016156">
    <property type="entry name" value="FAD/NAD-linked_Rdtase_dimer_sf"/>
</dbReference>
<dbReference type="EMBL" id="CP120682">
    <property type="protein sequence ID" value="WKN36956.1"/>
    <property type="molecule type" value="Genomic_DNA"/>
</dbReference>
<dbReference type="GO" id="GO:0046872">
    <property type="term" value="F:metal ion binding"/>
    <property type="evidence" value="ECO:0007669"/>
    <property type="project" value="UniProtKB-KW"/>
</dbReference>
<dbReference type="Pfam" id="PF14759">
    <property type="entry name" value="Reductase_C"/>
    <property type="match status" value="1"/>
</dbReference>
<dbReference type="Pfam" id="PF07992">
    <property type="entry name" value="Pyr_redox_2"/>
    <property type="match status" value="1"/>
</dbReference>
<evidence type="ECO:0000256" key="7">
    <source>
        <dbReference type="ARBA" id="ARBA00023004"/>
    </source>
</evidence>
<evidence type="ECO:0000313" key="10">
    <source>
        <dbReference type="EMBL" id="WKN36956.1"/>
    </source>
</evidence>
<evidence type="ECO:0000256" key="4">
    <source>
        <dbReference type="ARBA" id="ARBA00022723"/>
    </source>
</evidence>
<evidence type="ECO:0000256" key="1">
    <source>
        <dbReference type="ARBA" id="ARBA00001974"/>
    </source>
</evidence>
<proteinExistence type="predicted"/>
<dbReference type="CDD" id="cd03478">
    <property type="entry name" value="Rieske_AIFL_N"/>
    <property type="match status" value="1"/>
</dbReference>
<dbReference type="InterPro" id="IPR050446">
    <property type="entry name" value="FAD-oxidoreductase/Apoptosis"/>
</dbReference>
<dbReference type="InterPro" id="IPR023753">
    <property type="entry name" value="FAD/NAD-binding_dom"/>
</dbReference>
<evidence type="ECO:0000256" key="5">
    <source>
        <dbReference type="ARBA" id="ARBA00022827"/>
    </source>
</evidence>
<dbReference type="GO" id="GO:0016651">
    <property type="term" value="F:oxidoreductase activity, acting on NAD(P)H"/>
    <property type="evidence" value="ECO:0007669"/>
    <property type="project" value="TreeGrafter"/>
</dbReference>
<keyword evidence="6" id="KW-0560">Oxidoreductase</keyword>
<dbReference type="SUPFAM" id="SSF55424">
    <property type="entry name" value="FAD/NAD-linked reductases, dimerisation (C-terminal) domain"/>
    <property type="match status" value="1"/>
</dbReference>
<evidence type="ECO:0000256" key="2">
    <source>
        <dbReference type="ARBA" id="ARBA00022630"/>
    </source>
</evidence>
<dbReference type="InterPro" id="IPR017941">
    <property type="entry name" value="Rieske_2Fe-2S"/>
</dbReference>
<evidence type="ECO:0000256" key="3">
    <source>
        <dbReference type="ARBA" id="ARBA00022714"/>
    </source>
</evidence>
<gene>
    <name evidence="10" type="ORF">K4G66_31815</name>
</gene>
<keyword evidence="3" id="KW-0001">2Fe-2S</keyword>
<dbReference type="AlphaFoldDB" id="A0AA49JE89"/>
<keyword evidence="5" id="KW-0274">FAD</keyword>